<protein>
    <submittedName>
        <fullName evidence="2">Uncharacterized protein</fullName>
    </submittedName>
</protein>
<proteinExistence type="predicted"/>
<dbReference type="EMBL" id="AUXT01000152">
    <property type="protein sequence ID" value="KZN47767.1"/>
    <property type="molecule type" value="Genomic_DNA"/>
</dbReference>
<reference evidence="2 3" key="1">
    <citation type="submission" date="2013-07" db="EMBL/GenBank/DDBJ databases">
        <title>Comparative Genomic and Metabolomic Analysis of Twelve Strains of Pseudoalteromonas luteoviolacea.</title>
        <authorList>
            <person name="Vynne N.G."/>
            <person name="Mansson M."/>
            <person name="Gram L."/>
        </authorList>
    </citation>
    <scope>NUCLEOTIDE SEQUENCE [LARGE SCALE GENOMIC DNA]</scope>
    <source>
        <strain evidence="2 3">NCIMB 1942</strain>
    </source>
</reference>
<keyword evidence="1" id="KW-0812">Transmembrane</keyword>
<comment type="caution">
    <text evidence="2">The sequence shown here is derived from an EMBL/GenBank/DDBJ whole genome shotgun (WGS) entry which is preliminary data.</text>
</comment>
<dbReference type="Proteomes" id="UP000076587">
    <property type="component" value="Unassembled WGS sequence"/>
</dbReference>
<evidence type="ECO:0000313" key="3">
    <source>
        <dbReference type="Proteomes" id="UP000076587"/>
    </source>
</evidence>
<feature type="transmembrane region" description="Helical" evidence="1">
    <location>
        <begin position="20"/>
        <end position="41"/>
    </location>
</feature>
<sequence length="88" mass="10018">MPESKNNDVNRKRAKVLIGIFRFMVVDGIAIALVTLLIPIFSKLDHKAKAETQKVLGVAQSIHLTHLKDDIYIDKDCAEYKLQRLKTK</sequence>
<evidence type="ECO:0000256" key="1">
    <source>
        <dbReference type="SAM" id="Phobius"/>
    </source>
</evidence>
<dbReference type="OrthoDB" id="9982551at2"/>
<keyword evidence="1" id="KW-0472">Membrane</keyword>
<evidence type="ECO:0000313" key="2">
    <source>
        <dbReference type="EMBL" id="KZN47767.1"/>
    </source>
</evidence>
<gene>
    <name evidence="2" type="ORF">N482_09075</name>
</gene>
<dbReference type="AlphaFoldDB" id="A0A167CKF2"/>
<dbReference type="RefSeq" id="WP_063376932.1">
    <property type="nucleotide sequence ID" value="NZ_AUXT01000152.1"/>
</dbReference>
<organism evidence="2 3">
    <name type="scientific">Pseudoalteromonas luteoviolacea NCIMB 1942</name>
    <dbReference type="NCBI Taxonomy" id="1365253"/>
    <lineage>
        <taxon>Bacteria</taxon>
        <taxon>Pseudomonadati</taxon>
        <taxon>Pseudomonadota</taxon>
        <taxon>Gammaproteobacteria</taxon>
        <taxon>Alteromonadales</taxon>
        <taxon>Pseudoalteromonadaceae</taxon>
        <taxon>Pseudoalteromonas</taxon>
    </lineage>
</organism>
<dbReference type="PATRIC" id="fig|1365253.3.peg.2228"/>
<keyword evidence="1" id="KW-1133">Transmembrane helix</keyword>
<accession>A0A167CKF2</accession>
<name>A0A167CKF2_9GAMM</name>